<keyword evidence="3 6" id="KW-0812">Transmembrane</keyword>
<sequence>MLHGLTLLLAYQLLGELLARLLGLPLPGPVIGLALLFASLIALGRVPEGLRSAADGLLRYLALLFVPAGVGIMAHHPRLEADAGAIGAALAVSTALALAVTAATFQRASAQRRRRAAEQEGRRGE</sequence>
<comment type="subcellular location">
    <subcellularLocation>
        <location evidence="1">Cell membrane</location>
        <topology evidence="1">Multi-pass membrane protein</topology>
    </subcellularLocation>
</comment>
<accession>A0ABS1E6Y7</accession>
<gene>
    <name evidence="7" type="ORF">CKO13_07635</name>
</gene>
<evidence type="ECO:0000256" key="1">
    <source>
        <dbReference type="ARBA" id="ARBA00004651"/>
    </source>
</evidence>
<reference evidence="7 8" key="1">
    <citation type="journal article" date="2020" name="Microorganisms">
        <title>Osmotic Adaptation and Compatible Solute Biosynthesis of Phototrophic Bacteria as Revealed from Genome Analyses.</title>
        <authorList>
            <person name="Imhoff J.F."/>
            <person name="Rahn T."/>
            <person name="Kunzel S."/>
            <person name="Keller A."/>
            <person name="Neulinger S.C."/>
        </authorList>
    </citation>
    <scope>NUCLEOTIDE SEQUENCE [LARGE SCALE GENOMIC DNA]</scope>
    <source>
        <strain evidence="7 8">DSM 15116</strain>
    </source>
</reference>
<dbReference type="EMBL" id="NRSH01000077">
    <property type="protein sequence ID" value="MBK1726892.1"/>
    <property type="molecule type" value="Genomic_DNA"/>
</dbReference>
<evidence type="ECO:0000256" key="5">
    <source>
        <dbReference type="ARBA" id="ARBA00023136"/>
    </source>
</evidence>
<evidence type="ECO:0000256" key="6">
    <source>
        <dbReference type="SAM" id="Phobius"/>
    </source>
</evidence>
<evidence type="ECO:0000313" key="8">
    <source>
        <dbReference type="Proteomes" id="UP000738126"/>
    </source>
</evidence>
<dbReference type="Pfam" id="PF03788">
    <property type="entry name" value="LrgA"/>
    <property type="match status" value="1"/>
</dbReference>
<comment type="caution">
    <text evidence="7">The sequence shown here is derived from an EMBL/GenBank/DDBJ whole genome shotgun (WGS) entry which is preliminary data.</text>
</comment>
<dbReference type="GO" id="GO:0016787">
    <property type="term" value="F:hydrolase activity"/>
    <property type="evidence" value="ECO:0007669"/>
    <property type="project" value="UniProtKB-KW"/>
</dbReference>
<evidence type="ECO:0000256" key="2">
    <source>
        <dbReference type="ARBA" id="ARBA00022475"/>
    </source>
</evidence>
<evidence type="ECO:0000256" key="4">
    <source>
        <dbReference type="ARBA" id="ARBA00022989"/>
    </source>
</evidence>
<organism evidence="7 8">
    <name type="scientific">Halorhodospira neutriphila</name>
    <dbReference type="NCBI Taxonomy" id="168379"/>
    <lineage>
        <taxon>Bacteria</taxon>
        <taxon>Pseudomonadati</taxon>
        <taxon>Pseudomonadota</taxon>
        <taxon>Gammaproteobacteria</taxon>
        <taxon>Chromatiales</taxon>
        <taxon>Ectothiorhodospiraceae</taxon>
        <taxon>Halorhodospira</taxon>
    </lineage>
</organism>
<feature type="transmembrane region" description="Helical" evidence="6">
    <location>
        <begin position="83"/>
        <end position="105"/>
    </location>
</feature>
<dbReference type="PANTHER" id="PTHR33931:SF2">
    <property type="entry name" value="HOLIN-LIKE PROTEIN CIDA"/>
    <property type="match status" value="1"/>
</dbReference>
<name>A0ABS1E6Y7_9GAMM</name>
<dbReference type="InterPro" id="IPR005538">
    <property type="entry name" value="LrgA/CidA"/>
</dbReference>
<feature type="transmembrane region" description="Helical" evidence="6">
    <location>
        <begin position="29"/>
        <end position="46"/>
    </location>
</feature>
<keyword evidence="7" id="KW-0378">Hydrolase</keyword>
<protein>
    <submittedName>
        <fullName evidence="7">Murein hydrolase regulator LrgA</fullName>
    </submittedName>
</protein>
<keyword evidence="5 6" id="KW-0472">Membrane</keyword>
<evidence type="ECO:0000256" key="3">
    <source>
        <dbReference type="ARBA" id="ARBA00022692"/>
    </source>
</evidence>
<keyword evidence="4 6" id="KW-1133">Transmembrane helix</keyword>
<evidence type="ECO:0000313" key="7">
    <source>
        <dbReference type="EMBL" id="MBK1726892.1"/>
    </source>
</evidence>
<dbReference type="Proteomes" id="UP000738126">
    <property type="component" value="Unassembled WGS sequence"/>
</dbReference>
<keyword evidence="8" id="KW-1185">Reference proteome</keyword>
<feature type="transmembrane region" description="Helical" evidence="6">
    <location>
        <begin position="58"/>
        <end position="77"/>
    </location>
</feature>
<keyword evidence="2" id="KW-1003">Cell membrane</keyword>
<proteinExistence type="predicted"/>
<dbReference type="RefSeq" id="WP_200259084.1">
    <property type="nucleotide sequence ID" value="NZ_NRSH01000077.1"/>
</dbReference>
<dbReference type="PANTHER" id="PTHR33931">
    <property type="entry name" value="HOLIN-LIKE PROTEIN CIDA-RELATED"/>
    <property type="match status" value="1"/>
</dbReference>